<dbReference type="Proteomes" id="UP001443914">
    <property type="component" value="Unassembled WGS sequence"/>
</dbReference>
<dbReference type="Pfam" id="PF20431">
    <property type="entry name" value="E_motif"/>
    <property type="match status" value="1"/>
</dbReference>
<reference evidence="3" key="1">
    <citation type="submission" date="2024-03" db="EMBL/GenBank/DDBJ databases">
        <title>WGS assembly of Saponaria officinalis var. Norfolk2.</title>
        <authorList>
            <person name="Jenkins J."/>
            <person name="Shu S."/>
            <person name="Grimwood J."/>
            <person name="Barry K."/>
            <person name="Goodstein D."/>
            <person name="Schmutz J."/>
            <person name="Leebens-Mack J."/>
            <person name="Osbourn A."/>
        </authorList>
    </citation>
    <scope>NUCLEOTIDE SEQUENCE [LARGE SCALE GENOMIC DNA]</scope>
    <source>
        <strain evidence="3">JIC</strain>
    </source>
</reference>
<dbReference type="InterPro" id="IPR011990">
    <property type="entry name" value="TPR-like_helical_dom_sf"/>
</dbReference>
<dbReference type="GO" id="GO:0003723">
    <property type="term" value="F:RNA binding"/>
    <property type="evidence" value="ECO:0007669"/>
    <property type="project" value="InterPro"/>
</dbReference>
<dbReference type="AlphaFoldDB" id="A0AAW1LN11"/>
<evidence type="ECO:0000256" key="1">
    <source>
        <dbReference type="ARBA" id="ARBA00022737"/>
    </source>
</evidence>
<dbReference type="InterPro" id="IPR046848">
    <property type="entry name" value="E_motif"/>
</dbReference>
<keyword evidence="4" id="KW-1185">Reference proteome</keyword>
<dbReference type="PANTHER" id="PTHR47926:SF453">
    <property type="entry name" value="PENTATRICOPEPTIDE REPEAT (PPR) SUPERFAMILY PROTEIN"/>
    <property type="match status" value="1"/>
</dbReference>
<feature type="repeat" description="PPR" evidence="2">
    <location>
        <begin position="423"/>
        <end position="457"/>
    </location>
</feature>
<dbReference type="EMBL" id="JBDFQZ010000004">
    <property type="protein sequence ID" value="KAK9736020.1"/>
    <property type="molecule type" value="Genomic_DNA"/>
</dbReference>
<dbReference type="FunFam" id="1.25.40.10:FF:000090">
    <property type="entry name" value="Pentatricopeptide repeat-containing protein, chloroplastic"/>
    <property type="match status" value="1"/>
</dbReference>
<keyword evidence="1" id="KW-0677">Repeat</keyword>
<dbReference type="GO" id="GO:0009451">
    <property type="term" value="P:RNA modification"/>
    <property type="evidence" value="ECO:0007669"/>
    <property type="project" value="InterPro"/>
</dbReference>
<feature type="repeat" description="PPR" evidence="2">
    <location>
        <begin position="352"/>
        <end position="386"/>
    </location>
</feature>
<name>A0AAW1LN11_SAPOF</name>
<feature type="repeat" description="PPR" evidence="2">
    <location>
        <begin position="181"/>
        <end position="215"/>
    </location>
</feature>
<dbReference type="InterPro" id="IPR002885">
    <property type="entry name" value="PPR_rpt"/>
</dbReference>
<dbReference type="Gene3D" id="1.25.40.10">
    <property type="entry name" value="Tetratricopeptide repeat domain"/>
    <property type="match status" value="4"/>
</dbReference>
<dbReference type="Pfam" id="PF01535">
    <property type="entry name" value="PPR"/>
    <property type="match status" value="1"/>
</dbReference>
<dbReference type="Pfam" id="PF13041">
    <property type="entry name" value="PPR_2"/>
    <property type="match status" value="4"/>
</dbReference>
<protein>
    <recommendedName>
        <fullName evidence="5">Pentatricopeptide repeat-containing protein</fullName>
    </recommendedName>
</protein>
<dbReference type="NCBIfam" id="TIGR00756">
    <property type="entry name" value="PPR"/>
    <property type="match status" value="5"/>
</dbReference>
<comment type="caution">
    <text evidence="3">The sequence shown here is derived from an EMBL/GenBank/DDBJ whole genome shotgun (WGS) entry which is preliminary data.</text>
</comment>
<organism evidence="3 4">
    <name type="scientific">Saponaria officinalis</name>
    <name type="common">Common soapwort</name>
    <name type="synonym">Lychnis saponaria</name>
    <dbReference type="NCBI Taxonomy" id="3572"/>
    <lineage>
        <taxon>Eukaryota</taxon>
        <taxon>Viridiplantae</taxon>
        <taxon>Streptophyta</taxon>
        <taxon>Embryophyta</taxon>
        <taxon>Tracheophyta</taxon>
        <taxon>Spermatophyta</taxon>
        <taxon>Magnoliopsida</taxon>
        <taxon>eudicotyledons</taxon>
        <taxon>Gunneridae</taxon>
        <taxon>Pentapetalae</taxon>
        <taxon>Caryophyllales</taxon>
        <taxon>Caryophyllaceae</taxon>
        <taxon>Caryophylleae</taxon>
        <taxon>Saponaria</taxon>
    </lineage>
</organism>
<dbReference type="PANTHER" id="PTHR47926">
    <property type="entry name" value="PENTATRICOPEPTIDE REPEAT-CONTAINING PROTEIN"/>
    <property type="match status" value="1"/>
</dbReference>
<dbReference type="FunFam" id="1.25.40.10:FF:000344">
    <property type="entry name" value="Pentatricopeptide repeat-containing protein"/>
    <property type="match status" value="1"/>
</dbReference>
<accession>A0AAW1LN11</accession>
<dbReference type="InterPro" id="IPR046960">
    <property type="entry name" value="PPR_At4g14850-like_plant"/>
</dbReference>
<evidence type="ECO:0008006" key="5">
    <source>
        <dbReference type="Google" id="ProtNLM"/>
    </source>
</evidence>
<feature type="repeat" description="PPR" evidence="2">
    <location>
        <begin position="216"/>
        <end position="250"/>
    </location>
</feature>
<evidence type="ECO:0000313" key="3">
    <source>
        <dbReference type="EMBL" id="KAK9736020.1"/>
    </source>
</evidence>
<dbReference type="Pfam" id="PF12854">
    <property type="entry name" value="PPR_1"/>
    <property type="match status" value="1"/>
</dbReference>
<dbReference type="PROSITE" id="PS51375">
    <property type="entry name" value="PPR"/>
    <property type="match status" value="5"/>
</dbReference>
<sequence length="542" mass="60485">MRLTEFLMRYKLSYNELSLILQKCTKSKESNLAKQIHGICIINGIDLSQMSVDSKILGVYASCGNVSYARQVFVKMPSPNVFAFNWMISVMAFHGFYQEAIGYFSLIQKVGTLPNKYTFSVVLKACVGLLDANKGREVHGMVNKMGCESEVLVCNALIDMYCKCGYIHYGRKVFDRVRVRDVASWTSMISGYCNAGEIDNAVALFKSMKLDGLEPNDFTRNALITGYVQNGDHDGALELFSQMSGEGLCTDLVTWNALISGFGRSTQSAKALNLFSEMLVAGIKPNYVTVTGLLPVCGIIGSIKRGRELHGLIFRLALELNIYVSGALIDMYSKCGSVKSARNVFEATNVRNVPLWNGMIGCLGRHGIFEESLRLFDEMQEQGFQPNEVTLVCVLSACSHGGLVEKGTEIFKTMKEKYQVEANREHYSCIIDLLCRAGKVEEAYELVKKMPMAPTESILGSFFNGCTIHGRKDLAEQMSKNFSRCDFQKPATFVTLSNIYAGENEWEEVQNVRNIMKGRGVTKDPGFSLVERRDKSFEFETD</sequence>
<evidence type="ECO:0000313" key="4">
    <source>
        <dbReference type="Proteomes" id="UP001443914"/>
    </source>
</evidence>
<feature type="repeat" description="PPR" evidence="2">
    <location>
        <begin position="251"/>
        <end position="285"/>
    </location>
</feature>
<proteinExistence type="predicted"/>
<evidence type="ECO:0000256" key="2">
    <source>
        <dbReference type="PROSITE-ProRule" id="PRU00708"/>
    </source>
</evidence>
<gene>
    <name evidence="3" type="ORF">RND81_04G245200</name>
</gene>